<evidence type="ECO:0000313" key="3">
    <source>
        <dbReference type="Proteomes" id="UP000451565"/>
    </source>
</evidence>
<evidence type="ECO:0008006" key="4">
    <source>
        <dbReference type="Google" id="ProtNLM"/>
    </source>
</evidence>
<gene>
    <name evidence="2" type="ORF">GEV47_10460</name>
</gene>
<dbReference type="Proteomes" id="UP000451565">
    <property type="component" value="Unassembled WGS sequence"/>
</dbReference>
<protein>
    <recommendedName>
        <fullName evidence="4">Small metal-binding protein</fullName>
    </recommendedName>
</protein>
<feature type="chain" id="PRO_5032973165" description="Small metal-binding protein" evidence="1">
    <location>
        <begin position="23"/>
        <end position="152"/>
    </location>
</feature>
<name>A0A843YU18_9BURK</name>
<comment type="caution">
    <text evidence="2">The sequence shown here is derived from an EMBL/GenBank/DDBJ whole genome shotgun (WGS) entry which is preliminary data.</text>
</comment>
<keyword evidence="3" id="KW-1185">Reference proteome</keyword>
<reference evidence="2 3" key="1">
    <citation type="submission" date="2019-10" db="EMBL/GenBank/DDBJ databases">
        <title>Glaciimonas soli sp. nov., a psychrophilic bacterium isolated from the forest soil of a high elevation mountain in Taiwan.</title>
        <authorList>
            <person name="Wang L.-T."/>
            <person name="Shieh W.Y."/>
        </authorList>
    </citation>
    <scope>NUCLEOTIDE SEQUENCE [LARGE SCALE GENOMIC DNA]</scope>
    <source>
        <strain evidence="2 3">GS1</strain>
    </source>
</reference>
<feature type="signal peptide" evidence="1">
    <location>
        <begin position="1"/>
        <end position="22"/>
    </location>
</feature>
<accession>A0A843YU18</accession>
<dbReference type="RefSeq" id="WP_153234697.1">
    <property type="nucleotide sequence ID" value="NZ_WINI01000004.1"/>
</dbReference>
<organism evidence="2 3">
    <name type="scientific">Glaciimonas soli</name>
    <dbReference type="NCBI Taxonomy" id="2590999"/>
    <lineage>
        <taxon>Bacteria</taxon>
        <taxon>Pseudomonadati</taxon>
        <taxon>Pseudomonadota</taxon>
        <taxon>Betaproteobacteria</taxon>
        <taxon>Burkholderiales</taxon>
        <taxon>Oxalobacteraceae</taxon>
        <taxon>Glaciimonas</taxon>
    </lineage>
</organism>
<evidence type="ECO:0000256" key="1">
    <source>
        <dbReference type="SAM" id="SignalP"/>
    </source>
</evidence>
<dbReference type="AlphaFoldDB" id="A0A843YU18"/>
<proteinExistence type="predicted"/>
<evidence type="ECO:0000313" key="2">
    <source>
        <dbReference type="EMBL" id="MQR01103.1"/>
    </source>
</evidence>
<keyword evidence="1" id="KW-0732">Signal</keyword>
<sequence>MKLKLSALAIVLAAVLPIAAHADVPGQHPGYLHALSDLRDARGNIESRPGDAAVSGQEDVAIDEIDRAIGELKKASWLDGKDLRDHPHEDANLDRPGRLHHAVELLKRAEDDLARPEDNPEARDLQGRALNHVHNALEAAKHAVHDVEHGHY</sequence>
<dbReference type="OrthoDB" id="7360972at2"/>
<dbReference type="EMBL" id="WINI01000004">
    <property type="protein sequence ID" value="MQR01103.1"/>
    <property type="molecule type" value="Genomic_DNA"/>
</dbReference>